<dbReference type="Gene3D" id="3.40.1110.10">
    <property type="entry name" value="Calcium-transporting ATPase, cytoplasmic domain N"/>
    <property type="match status" value="1"/>
</dbReference>
<gene>
    <name evidence="6" type="ORF">KIN20_016742</name>
</gene>
<dbReference type="GO" id="GO:0000166">
    <property type="term" value="F:nucleotide binding"/>
    <property type="evidence" value="ECO:0007669"/>
    <property type="project" value="InterPro"/>
</dbReference>
<dbReference type="GO" id="GO:0005886">
    <property type="term" value="C:plasma membrane"/>
    <property type="evidence" value="ECO:0007669"/>
    <property type="project" value="TreeGrafter"/>
</dbReference>
<keyword evidence="4" id="KW-1133">Transmembrane helix</keyword>
<evidence type="ECO:0000256" key="1">
    <source>
        <dbReference type="ARBA" id="ARBA00004370"/>
    </source>
</evidence>
<dbReference type="SUPFAM" id="SSF81660">
    <property type="entry name" value="Metal cation-transporting ATPase, ATP-binding domain N"/>
    <property type="match status" value="1"/>
</dbReference>
<sequence>MGNATTICSDKTGTLTTNRMTVVDSYINGNHYKGEENQPNGAALPGNTVELLTESISLNCAYNSMIVEPAKLGEQLQQLGNKTECGLLGFVQRLGGDYATIRKKFPEESLVKVYTFNSSRKSMMTVINLMENGVNVGYRVHCKGASEIILSRCTYLIGSDGKPHVFDADRLKEITSTVISQMANNGLRTICVAYKDYIRRNVREADATEIAFDNDIDIDWDDEQEISKNFVGIAICGIQANGKVSQTKLDQIWPRLRVLARAQPADKYTLVKGIIDSKNTYQRSERLKGNFSGLTRIAVALCCSF</sequence>
<dbReference type="GO" id="GO:0005388">
    <property type="term" value="F:P-type calcium transporter activity"/>
    <property type="evidence" value="ECO:0007669"/>
    <property type="project" value="TreeGrafter"/>
</dbReference>
<dbReference type="AlphaFoldDB" id="A0AAD5N5P1"/>
<evidence type="ECO:0000313" key="6">
    <source>
        <dbReference type="EMBL" id="KAJ1358334.1"/>
    </source>
</evidence>
<protein>
    <submittedName>
        <fullName evidence="6">Uncharacterized protein</fullName>
    </submittedName>
</protein>
<accession>A0AAD5N5P1</accession>
<dbReference type="PROSITE" id="PS00154">
    <property type="entry name" value="ATPASE_E1_E2"/>
    <property type="match status" value="1"/>
</dbReference>
<keyword evidence="5" id="KW-0472">Membrane</keyword>
<keyword evidence="3" id="KW-0460">Magnesium</keyword>
<evidence type="ECO:0000313" key="7">
    <source>
        <dbReference type="Proteomes" id="UP001196413"/>
    </source>
</evidence>
<dbReference type="GO" id="GO:0051480">
    <property type="term" value="P:regulation of cytosolic calcium ion concentration"/>
    <property type="evidence" value="ECO:0007669"/>
    <property type="project" value="TreeGrafter"/>
</dbReference>
<comment type="subcellular location">
    <subcellularLocation>
        <location evidence="1">Membrane</location>
    </subcellularLocation>
</comment>
<keyword evidence="2" id="KW-0812">Transmembrane</keyword>
<dbReference type="PANTHER" id="PTHR24093:SF253">
    <property type="entry name" value="PLASMA MEMBRANE CALCIUM-TRANSPORTING ATPASE MCA-1"/>
    <property type="match status" value="1"/>
</dbReference>
<name>A0AAD5N5P1_PARTN</name>
<organism evidence="6 7">
    <name type="scientific">Parelaphostrongylus tenuis</name>
    <name type="common">Meningeal worm</name>
    <dbReference type="NCBI Taxonomy" id="148309"/>
    <lineage>
        <taxon>Eukaryota</taxon>
        <taxon>Metazoa</taxon>
        <taxon>Ecdysozoa</taxon>
        <taxon>Nematoda</taxon>
        <taxon>Chromadorea</taxon>
        <taxon>Rhabditida</taxon>
        <taxon>Rhabditina</taxon>
        <taxon>Rhabditomorpha</taxon>
        <taxon>Strongyloidea</taxon>
        <taxon>Metastrongylidae</taxon>
        <taxon>Parelaphostrongylus</taxon>
    </lineage>
</organism>
<keyword evidence="7" id="KW-1185">Reference proteome</keyword>
<reference evidence="6" key="1">
    <citation type="submission" date="2021-06" db="EMBL/GenBank/DDBJ databases">
        <title>Parelaphostrongylus tenuis whole genome reference sequence.</title>
        <authorList>
            <person name="Garwood T.J."/>
            <person name="Larsen P.A."/>
            <person name="Fountain-Jones N.M."/>
            <person name="Garbe J.R."/>
            <person name="Macchietto M.G."/>
            <person name="Kania S.A."/>
            <person name="Gerhold R.W."/>
            <person name="Richards J.E."/>
            <person name="Wolf T.M."/>
        </authorList>
    </citation>
    <scope>NUCLEOTIDE SEQUENCE</scope>
    <source>
        <strain evidence="6">MNPRO001-30</strain>
        <tissue evidence="6">Meninges</tissue>
    </source>
</reference>
<dbReference type="InterPro" id="IPR023299">
    <property type="entry name" value="ATPase_P-typ_cyto_dom_N"/>
</dbReference>
<proteinExistence type="predicted"/>
<evidence type="ECO:0000256" key="2">
    <source>
        <dbReference type="ARBA" id="ARBA00022692"/>
    </source>
</evidence>
<dbReference type="EMBL" id="JAHQIW010003360">
    <property type="protein sequence ID" value="KAJ1358334.1"/>
    <property type="molecule type" value="Genomic_DNA"/>
</dbReference>
<dbReference type="InterPro" id="IPR018303">
    <property type="entry name" value="ATPase_P-typ_P_site"/>
</dbReference>
<dbReference type="Proteomes" id="UP001196413">
    <property type="component" value="Unassembled WGS sequence"/>
</dbReference>
<evidence type="ECO:0000256" key="4">
    <source>
        <dbReference type="ARBA" id="ARBA00022989"/>
    </source>
</evidence>
<comment type="caution">
    <text evidence="6">The sequence shown here is derived from an EMBL/GenBank/DDBJ whole genome shotgun (WGS) entry which is preliminary data.</text>
</comment>
<evidence type="ECO:0000256" key="3">
    <source>
        <dbReference type="ARBA" id="ARBA00022842"/>
    </source>
</evidence>
<dbReference type="FunFam" id="3.40.1110.10:FF:000060">
    <property type="entry name" value="Calcium-transporting ATPase"/>
    <property type="match status" value="1"/>
</dbReference>
<dbReference type="PANTHER" id="PTHR24093">
    <property type="entry name" value="CATION TRANSPORTING ATPASE"/>
    <property type="match status" value="1"/>
</dbReference>
<dbReference type="PRINTS" id="PR00121">
    <property type="entry name" value="NAKATPASE"/>
</dbReference>
<dbReference type="Pfam" id="PF13246">
    <property type="entry name" value="Cation_ATPase"/>
    <property type="match status" value="1"/>
</dbReference>
<evidence type="ECO:0000256" key="5">
    <source>
        <dbReference type="ARBA" id="ARBA00023136"/>
    </source>
</evidence>